<feature type="transmembrane region" description="Helical" evidence="1">
    <location>
        <begin position="86"/>
        <end position="108"/>
    </location>
</feature>
<proteinExistence type="predicted"/>
<evidence type="ECO:0000313" key="3">
    <source>
        <dbReference type="Proteomes" id="UP000694571"/>
    </source>
</evidence>
<dbReference type="Ensembl" id="ENSSSCT00050104507.1">
    <property type="protein sequence ID" value="ENSSSCP00050045839.1"/>
    <property type="gene ID" value="ENSSSCG00050076135.1"/>
</dbReference>
<dbReference type="Proteomes" id="UP000694571">
    <property type="component" value="Unplaced"/>
</dbReference>
<organism evidence="2 3">
    <name type="scientific">Sus scrofa</name>
    <name type="common">Pig</name>
    <dbReference type="NCBI Taxonomy" id="9823"/>
    <lineage>
        <taxon>Eukaryota</taxon>
        <taxon>Metazoa</taxon>
        <taxon>Chordata</taxon>
        <taxon>Craniata</taxon>
        <taxon>Vertebrata</taxon>
        <taxon>Euteleostomi</taxon>
        <taxon>Mammalia</taxon>
        <taxon>Eutheria</taxon>
        <taxon>Laurasiatheria</taxon>
        <taxon>Artiodactyla</taxon>
        <taxon>Suina</taxon>
        <taxon>Suidae</taxon>
        <taxon>Sus</taxon>
    </lineage>
</organism>
<feature type="transmembrane region" description="Helical" evidence="1">
    <location>
        <begin position="196"/>
        <end position="216"/>
    </location>
</feature>
<sequence length="242" mass="27744">MSCLYILEINPLPVALFANIFSHSIDCLFTLFMLSFLQGKFFKFLSLIRFHLFIFVFISITLGSKSKNISLPFMSKSVLPIFSSKSFIISGLTFKSLVHFEFIFVCGVRECSKFIPLHVAVQYSQHHLLKRLSFFHCTYSCYHCHRLVDHNCMGFYFWAFYPVLLIYMPVFVPVPYGLMTVTLCYSLKSGSLIPSVPFFLLKIALVFRVFCVSLQIKKYIYSSSVKNAIGILVGIESIDCLG</sequence>
<keyword evidence="1" id="KW-1133">Transmembrane helix</keyword>
<feature type="transmembrane region" description="Helical" evidence="1">
    <location>
        <begin position="155"/>
        <end position="176"/>
    </location>
</feature>
<feature type="transmembrane region" description="Helical" evidence="1">
    <location>
        <begin position="44"/>
        <end position="66"/>
    </location>
</feature>
<evidence type="ECO:0000313" key="2">
    <source>
        <dbReference type="Ensembl" id="ENSSSCP00050045839.1"/>
    </source>
</evidence>
<evidence type="ECO:0000256" key="1">
    <source>
        <dbReference type="SAM" id="Phobius"/>
    </source>
</evidence>
<name>A0A8D1P4F0_PIG</name>
<feature type="transmembrane region" description="Helical" evidence="1">
    <location>
        <begin position="12"/>
        <end position="37"/>
    </location>
</feature>
<keyword evidence="1" id="KW-0472">Membrane</keyword>
<dbReference type="AlphaFoldDB" id="A0A8D1P4F0"/>
<keyword evidence="1" id="KW-0812">Transmembrane</keyword>
<accession>A0A8D1P4F0</accession>
<reference evidence="2" key="1">
    <citation type="submission" date="2025-08" db="UniProtKB">
        <authorList>
            <consortium name="Ensembl"/>
        </authorList>
    </citation>
    <scope>IDENTIFICATION</scope>
</reference>
<protein>
    <submittedName>
        <fullName evidence="2">Uncharacterized protein</fullName>
    </submittedName>
</protein>